<dbReference type="KEGG" id="abaw:D5400_05120"/>
<organism evidence="2 3">
    <name type="scientific">Georhizobium profundi</name>
    <dbReference type="NCBI Taxonomy" id="2341112"/>
    <lineage>
        <taxon>Bacteria</taxon>
        <taxon>Pseudomonadati</taxon>
        <taxon>Pseudomonadota</taxon>
        <taxon>Alphaproteobacteria</taxon>
        <taxon>Hyphomicrobiales</taxon>
        <taxon>Rhizobiaceae</taxon>
        <taxon>Georhizobium</taxon>
    </lineage>
</organism>
<keyword evidence="2" id="KW-0378">Hydrolase</keyword>
<dbReference type="AlphaFoldDB" id="A0A3S9B1F6"/>
<evidence type="ECO:0000313" key="3">
    <source>
        <dbReference type="Proteomes" id="UP000268192"/>
    </source>
</evidence>
<dbReference type="SUPFAM" id="SSF52540">
    <property type="entry name" value="P-loop containing nucleoside triphosphate hydrolases"/>
    <property type="match status" value="1"/>
</dbReference>
<reference evidence="2 3" key="1">
    <citation type="submission" date="2018-09" db="EMBL/GenBank/DDBJ databases">
        <title>Marinorhizobium profundi gen. nov., sp. nov., isolated from a deep-sea sediment sample from the New Britain Trench and proposal of Marinorhizobiaceae fam. nov. in the order Rhizobiales of the class Alphaproteobacteria.</title>
        <authorList>
            <person name="Cao J."/>
        </authorList>
    </citation>
    <scope>NUCLEOTIDE SEQUENCE [LARGE SCALE GENOMIC DNA]</scope>
    <source>
        <strain evidence="2 3">WS11</strain>
    </source>
</reference>
<dbReference type="RefSeq" id="WP_126008299.1">
    <property type="nucleotide sequence ID" value="NZ_CP032509.1"/>
</dbReference>
<dbReference type="Pfam" id="PF00485">
    <property type="entry name" value="PRK"/>
    <property type="match status" value="1"/>
</dbReference>
<evidence type="ECO:0000259" key="1">
    <source>
        <dbReference type="Pfam" id="PF00485"/>
    </source>
</evidence>
<proteinExistence type="predicted"/>
<dbReference type="InterPro" id="IPR027417">
    <property type="entry name" value="P-loop_NTPase"/>
</dbReference>
<dbReference type="PANTHER" id="PTHR10285">
    <property type="entry name" value="URIDINE KINASE"/>
    <property type="match status" value="1"/>
</dbReference>
<dbReference type="GO" id="GO:0016787">
    <property type="term" value="F:hydrolase activity"/>
    <property type="evidence" value="ECO:0007669"/>
    <property type="project" value="UniProtKB-KW"/>
</dbReference>
<dbReference type="OrthoDB" id="3192509at2"/>
<accession>A0A3S9B1F6</accession>
<protein>
    <submittedName>
        <fullName evidence="2">Nucleoside triphosphate hydrolase</fullName>
    </submittedName>
</protein>
<keyword evidence="3" id="KW-1185">Reference proteome</keyword>
<name>A0A3S9B1F6_9HYPH</name>
<dbReference type="Gene3D" id="3.40.50.300">
    <property type="entry name" value="P-loop containing nucleotide triphosphate hydrolases"/>
    <property type="match status" value="1"/>
</dbReference>
<dbReference type="EMBL" id="CP032509">
    <property type="protein sequence ID" value="AZN70740.1"/>
    <property type="molecule type" value="Genomic_DNA"/>
</dbReference>
<dbReference type="GO" id="GO:0005524">
    <property type="term" value="F:ATP binding"/>
    <property type="evidence" value="ECO:0007669"/>
    <property type="project" value="InterPro"/>
</dbReference>
<sequence>MNFSFEDLAQQVADRASGRDRFVVALAGPPGAGKSTVAERLVKALNQRSEIAALLPMDGFHLDNIVLEARGLTHRKGAPETFDAQGYVSLLQRVRAVPAAEIAVPLFDRMLDLARAGGAIVAPHHRIIVTEGNYLLVDRFPWADLSSQFDLTIWLDVDDDTLQERLIRRWLHHGLSREAAISRALDNDMQNVSWVKRLSGPADITLR</sequence>
<evidence type="ECO:0000313" key="2">
    <source>
        <dbReference type="EMBL" id="AZN70740.1"/>
    </source>
</evidence>
<gene>
    <name evidence="2" type="ORF">D5400_05120</name>
</gene>
<dbReference type="Proteomes" id="UP000268192">
    <property type="component" value="Chromosome"/>
</dbReference>
<dbReference type="GO" id="GO:0016301">
    <property type="term" value="F:kinase activity"/>
    <property type="evidence" value="ECO:0007669"/>
    <property type="project" value="InterPro"/>
</dbReference>
<dbReference type="NCBIfam" id="NF006746">
    <property type="entry name" value="PRK09270.1-5"/>
    <property type="match status" value="1"/>
</dbReference>
<feature type="domain" description="Phosphoribulokinase/uridine kinase" evidence="1">
    <location>
        <begin position="23"/>
        <end position="204"/>
    </location>
</feature>
<dbReference type="InterPro" id="IPR006083">
    <property type="entry name" value="PRK/URK"/>
</dbReference>